<proteinExistence type="predicted"/>
<sequence>MTFDLPAGADPWLLGFGLNGKYAENKTSFSIFIYKISDIKHMLIWMAWAMSTTGYAYAQIIQICRLLLNP</sequence>
<reference evidence="1 2" key="1">
    <citation type="submission" date="2019-10" db="EMBL/GenBank/DDBJ databases">
        <title>Genomic and transcriptomic insights into the perfect genentic adaptation of a filamentous nitrogen-fixing cyanobacterium to rice fields.</title>
        <authorList>
            <person name="Chen Z."/>
        </authorList>
    </citation>
    <scope>NUCLEOTIDE SEQUENCE [LARGE SCALE GENOMIC DNA]</scope>
    <source>
        <strain evidence="1">CCNUC1</strain>
    </source>
</reference>
<name>A0A5P8W6L0_9NOSO</name>
<dbReference type="RefSeq" id="WP_147337359.1">
    <property type="nucleotide sequence ID" value="NZ_CP045226.1"/>
</dbReference>
<keyword evidence="2" id="KW-1185">Reference proteome</keyword>
<organism evidence="1 2">
    <name type="scientific">Nostoc sphaeroides CCNUC1</name>
    <dbReference type="NCBI Taxonomy" id="2653204"/>
    <lineage>
        <taxon>Bacteria</taxon>
        <taxon>Bacillati</taxon>
        <taxon>Cyanobacteriota</taxon>
        <taxon>Cyanophyceae</taxon>
        <taxon>Nostocales</taxon>
        <taxon>Nostocaceae</taxon>
        <taxon>Nostoc</taxon>
    </lineage>
</organism>
<dbReference type="Proteomes" id="UP000326678">
    <property type="component" value="Chromosome Gxm1"/>
</dbReference>
<dbReference type="AlphaFoldDB" id="A0A5P8W6L0"/>
<protein>
    <submittedName>
        <fullName evidence="1">Uncharacterized protein</fullName>
    </submittedName>
</protein>
<dbReference type="KEGG" id="nsh:GXM_05891"/>
<evidence type="ECO:0000313" key="2">
    <source>
        <dbReference type="Proteomes" id="UP000326678"/>
    </source>
</evidence>
<accession>A0A5P8W6L0</accession>
<evidence type="ECO:0000313" key="1">
    <source>
        <dbReference type="EMBL" id="QFS48397.1"/>
    </source>
</evidence>
<dbReference type="EMBL" id="CP045226">
    <property type="protein sequence ID" value="QFS48397.1"/>
    <property type="molecule type" value="Genomic_DNA"/>
</dbReference>
<gene>
    <name evidence="1" type="ORF">GXM_05891</name>
</gene>